<dbReference type="SUPFAM" id="SSF48371">
    <property type="entry name" value="ARM repeat"/>
    <property type="match status" value="1"/>
</dbReference>
<dbReference type="Proteomes" id="UP000502823">
    <property type="component" value="Unassembled WGS sequence"/>
</dbReference>
<protein>
    <recommendedName>
        <fullName evidence="1">URB1 N-terminal domain-containing protein</fullName>
    </recommendedName>
</protein>
<dbReference type="PANTHER" id="PTHR13500:SF0">
    <property type="entry name" value="NUCLEOLAR PRE-RIBOSOMAL-ASSOCIATED PROTEIN 1"/>
    <property type="match status" value="1"/>
</dbReference>
<evidence type="ECO:0000313" key="2">
    <source>
        <dbReference type="EMBL" id="GFG32957.1"/>
    </source>
</evidence>
<dbReference type="InterPro" id="IPR021714">
    <property type="entry name" value="URB1_N"/>
</dbReference>
<dbReference type="GO" id="GO:0000463">
    <property type="term" value="P:maturation of LSU-rRNA from tricistronic rRNA transcript (SSU-rRNA, 5.8S rRNA, LSU-rRNA)"/>
    <property type="evidence" value="ECO:0007669"/>
    <property type="project" value="TreeGrafter"/>
</dbReference>
<accession>A0A6L2PSZ6</accession>
<dbReference type="InParanoid" id="A0A6L2PSZ6"/>
<dbReference type="GO" id="GO:0000466">
    <property type="term" value="P:maturation of 5.8S rRNA from tricistronic rRNA transcript (SSU-rRNA, 5.8S rRNA, LSU-rRNA)"/>
    <property type="evidence" value="ECO:0007669"/>
    <property type="project" value="TreeGrafter"/>
</dbReference>
<dbReference type="InterPro" id="IPR016024">
    <property type="entry name" value="ARM-type_fold"/>
</dbReference>
<proteinExistence type="predicted"/>
<dbReference type="GO" id="GO:0005730">
    <property type="term" value="C:nucleolus"/>
    <property type="evidence" value="ECO:0007669"/>
    <property type="project" value="TreeGrafter"/>
</dbReference>
<feature type="domain" description="URB1 N-terminal" evidence="1">
    <location>
        <begin position="49"/>
        <end position="367"/>
    </location>
</feature>
<dbReference type="EMBL" id="BLKM01000391">
    <property type="protein sequence ID" value="GFG32957.1"/>
    <property type="molecule type" value="Genomic_DNA"/>
</dbReference>
<dbReference type="PANTHER" id="PTHR13500">
    <property type="entry name" value="NUCLEOLAR PRERIBOSOMAL-ASSOCIATED PROTEIN 1"/>
    <property type="match status" value="1"/>
</dbReference>
<dbReference type="AlphaFoldDB" id="A0A6L2PSZ6"/>
<dbReference type="Pfam" id="PF11707">
    <property type="entry name" value="Npa1"/>
    <property type="match status" value="1"/>
</dbReference>
<dbReference type="OrthoDB" id="72892at2759"/>
<sequence>MKWGLMEHKNKQKKRERNLEAVKEFVNLCKSPDTDIVILQYLEAEGGAQELIGLLQSDNKKNMAAVVPVFSALQYIVMKTLREAQEYRVSVEEACKHLLNHHLSTIHYMLSLKSAAKHRQVVLKLLTVIATLSPQLARMILSHVKISPKLWEVLAKHTKPIDKSVRTTFIHFLMAFLVDGCVSVIWPLLEIKGLLASIIPGLLYDSANTVHLVLTTLQNRVLLNMSISKTAKLYTFNTPAVRSLLTLYDWKGPLKWKPTKKNETSEIKGTNEEEKQMVADAVHDFLQVLCTSHKYGIIFHDRSIGTSGRKHNELLQTVLEGLERPWEHKQRAELVLKTVIACPDLMKCVLATVEPYLEPRVSVKWLKTVNFVKQVRLSKSVLICFVCTVK</sequence>
<gene>
    <name evidence="2" type="ORF">Cfor_05515</name>
</gene>
<dbReference type="InterPro" id="IPR039844">
    <property type="entry name" value="URB1"/>
</dbReference>
<keyword evidence="3" id="KW-1185">Reference proteome</keyword>
<comment type="caution">
    <text evidence="2">The sequence shown here is derived from an EMBL/GenBank/DDBJ whole genome shotgun (WGS) entry which is preliminary data.</text>
</comment>
<evidence type="ECO:0000313" key="3">
    <source>
        <dbReference type="Proteomes" id="UP000502823"/>
    </source>
</evidence>
<name>A0A6L2PSZ6_COPFO</name>
<reference evidence="3" key="1">
    <citation type="submission" date="2020-01" db="EMBL/GenBank/DDBJ databases">
        <title>Draft genome sequence of the Termite Coptotermes fromosanus.</title>
        <authorList>
            <person name="Itakura S."/>
            <person name="Yosikawa Y."/>
            <person name="Umezawa K."/>
        </authorList>
    </citation>
    <scope>NUCLEOTIDE SEQUENCE [LARGE SCALE GENOMIC DNA]</scope>
</reference>
<organism evidence="2 3">
    <name type="scientific">Coptotermes formosanus</name>
    <name type="common">Formosan subterranean termite</name>
    <dbReference type="NCBI Taxonomy" id="36987"/>
    <lineage>
        <taxon>Eukaryota</taxon>
        <taxon>Metazoa</taxon>
        <taxon>Ecdysozoa</taxon>
        <taxon>Arthropoda</taxon>
        <taxon>Hexapoda</taxon>
        <taxon>Insecta</taxon>
        <taxon>Pterygota</taxon>
        <taxon>Neoptera</taxon>
        <taxon>Polyneoptera</taxon>
        <taxon>Dictyoptera</taxon>
        <taxon>Blattodea</taxon>
        <taxon>Blattoidea</taxon>
        <taxon>Termitoidae</taxon>
        <taxon>Rhinotermitidae</taxon>
        <taxon>Coptotermes</taxon>
    </lineage>
</organism>
<evidence type="ECO:0000259" key="1">
    <source>
        <dbReference type="Pfam" id="PF11707"/>
    </source>
</evidence>